<sequence>MQSSPPFSSSTSMKIKTLIQNIIFSQLIRRVTRVLTKAKSILIEIVEEMHIKKIQILVPILLRKNKNKNKLYIGSFRFHYNSSSYPFVPQSSIQDEFNDYVFHDPKWNGYEEERASDAQLLGYLHWLEENNSDSDHEIIEINEIDDLAEKFIADCHQKFILEKQESDRKFQEMMARSL</sequence>
<comment type="caution">
    <text evidence="1">The sequence shown here is derived from an EMBL/GenBank/DDBJ whole genome shotgun (WGS) entry which is preliminary data.</text>
</comment>
<dbReference type="OrthoDB" id="1104789at2759"/>
<dbReference type="AlphaFoldDB" id="A0A5N6M9C7"/>
<dbReference type="Pfam" id="PF05553">
    <property type="entry name" value="DUF761"/>
    <property type="match status" value="1"/>
</dbReference>
<proteinExistence type="predicted"/>
<organism evidence="1 2">
    <name type="scientific">Mikania micrantha</name>
    <name type="common">bitter vine</name>
    <dbReference type="NCBI Taxonomy" id="192012"/>
    <lineage>
        <taxon>Eukaryota</taxon>
        <taxon>Viridiplantae</taxon>
        <taxon>Streptophyta</taxon>
        <taxon>Embryophyta</taxon>
        <taxon>Tracheophyta</taxon>
        <taxon>Spermatophyta</taxon>
        <taxon>Magnoliopsida</taxon>
        <taxon>eudicotyledons</taxon>
        <taxon>Gunneridae</taxon>
        <taxon>Pentapetalae</taxon>
        <taxon>asterids</taxon>
        <taxon>campanulids</taxon>
        <taxon>Asterales</taxon>
        <taxon>Asteraceae</taxon>
        <taxon>Asteroideae</taxon>
        <taxon>Heliantheae alliance</taxon>
        <taxon>Eupatorieae</taxon>
        <taxon>Mikania</taxon>
    </lineage>
</organism>
<gene>
    <name evidence="1" type="ORF">E3N88_31817</name>
</gene>
<protein>
    <recommendedName>
        <fullName evidence="3">DUF761 domain-containing protein</fullName>
    </recommendedName>
</protein>
<evidence type="ECO:0008006" key="3">
    <source>
        <dbReference type="Google" id="ProtNLM"/>
    </source>
</evidence>
<dbReference type="PANTHER" id="PTHR33450">
    <property type="entry name" value="EMB|CAB67623.1-RELATED"/>
    <property type="match status" value="1"/>
</dbReference>
<evidence type="ECO:0000313" key="1">
    <source>
        <dbReference type="EMBL" id="KAD3336298.1"/>
    </source>
</evidence>
<dbReference type="InterPro" id="IPR008480">
    <property type="entry name" value="DUF761_pln"/>
</dbReference>
<dbReference type="Proteomes" id="UP000326396">
    <property type="component" value="Linkage Group LG6"/>
</dbReference>
<accession>A0A5N6M9C7</accession>
<dbReference type="EMBL" id="SZYD01000016">
    <property type="protein sequence ID" value="KAD3336298.1"/>
    <property type="molecule type" value="Genomic_DNA"/>
</dbReference>
<keyword evidence="2" id="KW-1185">Reference proteome</keyword>
<name>A0A5N6M9C7_9ASTR</name>
<dbReference type="PANTHER" id="PTHR33450:SF4">
    <property type="entry name" value="OS04G0665666 PROTEIN"/>
    <property type="match status" value="1"/>
</dbReference>
<reference evidence="1 2" key="1">
    <citation type="submission" date="2019-05" db="EMBL/GenBank/DDBJ databases">
        <title>Mikania micrantha, genome provides insights into the molecular mechanism of rapid growth.</title>
        <authorList>
            <person name="Liu B."/>
        </authorList>
    </citation>
    <scope>NUCLEOTIDE SEQUENCE [LARGE SCALE GENOMIC DNA]</scope>
    <source>
        <strain evidence="1">NLD-2019</strain>
        <tissue evidence="1">Leaf</tissue>
    </source>
</reference>
<evidence type="ECO:0000313" key="2">
    <source>
        <dbReference type="Proteomes" id="UP000326396"/>
    </source>
</evidence>